<dbReference type="EMBL" id="ML995875">
    <property type="protein sequence ID" value="KAF2766212.1"/>
    <property type="molecule type" value="Genomic_DNA"/>
</dbReference>
<gene>
    <name evidence="3" type="ORF">EJ03DRAFT_367696</name>
</gene>
<protein>
    <submittedName>
        <fullName evidence="3">Uncharacterized protein</fullName>
    </submittedName>
</protein>
<dbReference type="Proteomes" id="UP000799436">
    <property type="component" value="Unassembled WGS sequence"/>
</dbReference>
<keyword evidence="2" id="KW-0812">Transmembrane</keyword>
<dbReference type="OrthoDB" id="190201at2759"/>
<feature type="transmembrane region" description="Helical" evidence="2">
    <location>
        <begin position="196"/>
        <end position="218"/>
    </location>
</feature>
<sequence>MSYAATTMAGGRQLDCEQHDMSTSLLYSLLPALLQQRVPVFPSIRRTASTFAAKSSRHIRVSSDNVGETTSGSPPPSYRTSLCETEEAGFRSLLASPAQEAEAEMGVKWKFARQGYALLSLSTQEAGVFGARADFSRKLYVDGLEYLLRGLPEALSEEERAGLRSALPSDLLLATEGSTHADRVGASEASLLHRSVATLTLSLFLLLSLVTPYVQLLLRTAYRYDRKHKIRERVCAQGVIAADALGRRTWVLVGSVCAMREGRVGEVVRDVVSGVAEGVGEGMEVCGFKVGE</sequence>
<name>A0A6G1L0V1_9PEZI</name>
<organism evidence="3 4">
    <name type="scientific">Teratosphaeria nubilosa</name>
    <dbReference type="NCBI Taxonomy" id="161662"/>
    <lineage>
        <taxon>Eukaryota</taxon>
        <taxon>Fungi</taxon>
        <taxon>Dikarya</taxon>
        <taxon>Ascomycota</taxon>
        <taxon>Pezizomycotina</taxon>
        <taxon>Dothideomycetes</taxon>
        <taxon>Dothideomycetidae</taxon>
        <taxon>Mycosphaerellales</taxon>
        <taxon>Teratosphaeriaceae</taxon>
        <taxon>Teratosphaeria</taxon>
    </lineage>
</organism>
<keyword evidence="2" id="KW-0472">Membrane</keyword>
<dbReference type="AlphaFoldDB" id="A0A6G1L0V1"/>
<evidence type="ECO:0000256" key="2">
    <source>
        <dbReference type="SAM" id="Phobius"/>
    </source>
</evidence>
<accession>A0A6G1L0V1</accession>
<evidence type="ECO:0000313" key="4">
    <source>
        <dbReference type="Proteomes" id="UP000799436"/>
    </source>
</evidence>
<evidence type="ECO:0000256" key="1">
    <source>
        <dbReference type="SAM" id="MobiDB-lite"/>
    </source>
</evidence>
<proteinExistence type="predicted"/>
<reference evidence="3" key="1">
    <citation type="journal article" date="2020" name="Stud. Mycol.">
        <title>101 Dothideomycetes genomes: a test case for predicting lifestyles and emergence of pathogens.</title>
        <authorList>
            <person name="Haridas S."/>
            <person name="Albert R."/>
            <person name="Binder M."/>
            <person name="Bloem J."/>
            <person name="Labutti K."/>
            <person name="Salamov A."/>
            <person name="Andreopoulos B."/>
            <person name="Baker S."/>
            <person name="Barry K."/>
            <person name="Bills G."/>
            <person name="Bluhm B."/>
            <person name="Cannon C."/>
            <person name="Castanera R."/>
            <person name="Culley D."/>
            <person name="Daum C."/>
            <person name="Ezra D."/>
            <person name="Gonzalez J."/>
            <person name="Henrissat B."/>
            <person name="Kuo A."/>
            <person name="Liang C."/>
            <person name="Lipzen A."/>
            <person name="Lutzoni F."/>
            <person name="Magnuson J."/>
            <person name="Mondo S."/>
            <person name="Nolan M."/>
            <person name="Ohm R."/>
            <person name="Pangilinan J."/>
            <person name="Park H.-J."/>
            <person name="Ramirez L."/>
            <person name="Alfaro M."/>
            <person name="Sun H."/>
            <person name="Tritt A."/>
            <person name="Yoshinaga Y."/>
            <person name="Zwiers L.-H."/>
            <person name="Turgeon B."/>
            <person name="Goodwin S."/>
            <person name="Spatafora J."/>
            <person name="Crous P."/>
            <person name="Grigoriev I."/>
        </authorList>
    </citation>
    <scope>NUCLEOTIDE SEQUENCE</scope>
    <source>
        <strain evidence="3">CBS 116005</strain>
    </source>
</reference>
<keyword evidence="2" id="KW-1133">Transmembrane helix</keyword>
<evidence type="ECO:0000313" key="3">
    <source>
        <dbReference type="EMBL" id="KAF2766212.1"/>
    </source>
</evidence>
<keyword evidence="4" id="KW-1185">Reference proteome</keyword>
<feature type="region of interest" description="Disordered" evidence="1">
    <location>
        <begin position="62"/>
        <end position="81"/>
    </location>
</feature>